<keyword evidence="1" id="KW-0175">Coiled coil</keyword>
<evidence type="ECO:0000256" key="1">
    <source>
        <dbReference type="SAM" id="Coils"/>
    </source>
</evidence>
<feature type="coiled-coil region" evidence="1">
    <location>
        <begin position="611"/>
        <end position="827"/>
    </location>
</feature>
<sequence length="923" mass="104007">MSSPIRFQPDYSIIEGEKLSPINLHKMNQNHPHGLTAKHEARRNTFHQGTTTPKSKKALGSLYSSALKPLVAPLTLPRAVGGGAVGAAGGATGSRSANTSTVVAPEASDSTIESLRRSKVNIDAKLKKLRSSRDSSPSNNKENIYKLGKPQRRSGSPFESSPEKVIDSPLNKKRVQSAGSEVPHKIAKVVTNANDLESSFKEMEGIAVEDEDDEDITVRRNSSVRVDDVFNKEDLVGQLSRTGSVPSSAKKSGSHNSGNSDSIKNVIIDNDSDSDFTAHNHSSTNLRSDNITIAPKKDITQSGRIMLNLDKEYVTPQRLTEPIAKSPTTSQQNRMLGGEVEIENTSPLKLKQIQDDEDDAATEREMNDEPYPGEEINIIDDDDDDDAVDENGNTVPAVADGEGGINDDSTLGFTGLVDEPTINFLMSPNSKPVFSIDHIKKIQNENSKEIDSLENVIYHKNQEILKFSEELSSTNGKFLILDQEIKELKSAKKKLIANEELLRVQLKHTERELAKATKNFKLKSTLATQLDGKLNKLKSQLRSQSEEFETLSQDNDKLKADLEGKSKELKSEINEKLHLQSQLTESQNILNSNEREISKLTDSNLENNYKIDQLLKEKEELLIETGNLKQENSELQEINHKQTNLVEELDKLETLAKDKINDLQGKVAEGKQEIERVRVEKNELFEKSLSIERTLQKDLELIQEKLKSNELERDHLSSKLEDSESRVTKLNTKIKEIEQDRDHLQVELTNSMDQVEVLKATNKEKDNIISGDTKKMSELVEKVNELKQKAAVSNEVNDKKEESVQELQDLRAQVSKLKEELAQGDDYLQKRIKDVSDQLYHEYSKKHDAKVIEVRKSVEKKFKNSIDHFHIENKAQRRDIESLEKKLDIVNTEKNQLLYLIEEYKAVAEQDTRKRSSPRRARR</sequence>
<comment type="caution">
    <text evidence="3">The sequence shown here is derived from an EMBL/GenBank/DDBJ whole genome shotgun (WGS) entry which is preliminary data.</text>
</comment>
<reference evidence="3" key="1">
    <citation type="submission" date="2022-03" db="EMBL/GenBank/DDBJ databases">
        <authorList>
            <person name="Legras J.-L."/>
            <person name="Devillers H."/>
            <person name="Grondin C."/>
        </authorList>
    </citation>
    <scope>NUCLEOTIDE SEQUENCE</scope>
    <source>
        <strain evidence="3">CLIB 1423</strain>
    </source>
</reference>
<feature type="region of interest" description="Disordered" evidence="2">
    <location>
        <begin position="237"/>
        <end position="266"/>
    </location>
</feature>
<proteinExistence type="predicted"/>
<name>A0A9P0QT67_9ASCO</name>
<feature type="region of interest" description="Disordered" evidence="2">
    <location>
        <begin position="128"/>
        <end position="181"/>
    </location>
</feature>
<feature type="compositionally biased region" description="Polar residues" evidence="2">
    <location>
        <begin position="93"/>
        <end position="111"/>
    </location>
</feature>
<feature type="region of interest" description="Disordered" evidence="2">
    <location>
        <begin position="86"/>
        <end position="111"/>
    </location>
</feature>
<feature type="coiled-coil region" evidence="1">
    <location>
        <begin position="866"/>
        <end position="893"/>
    </location>
</feature>
<dbReference type="EMBL" id="CAKXYY010000022">
    <property type="protein sequence ID" value="CAH2355174.1"/>
    <property type="molecule type" value="Genomic_DNA"/>
</dbReference>
<evidence type="ECO:0000313" key="4">
    <source>
        <dbReference type="Proteomes" id="UP000837801"/>
    </source>
</evidence>
<dbReference type="PANTHER" id="PTHR45615">
    <property type="entry name" value="MYOSIN HEAVY CHAIN, NON-MUSCLE"/>
    <property type="match status" value="1"/>
</dbReference>
<dbReference type="Proteomes" id="UP000837801">
    <property type="component" value="Unassembled WGS sequence"/>
</dbReference>
<protein>
    <submittedName>
        <fullName evidence="3">Autophagy-related protein 23</fullName>
    </submittedName>
</protein>
<organism evidence="3 4">
    <name type="scientific">[Candida] railenensis</name>
    <dbReference type="NCBI Taxonomy" id="45579"/>
    <lineage>
        <taxon>Eukaryota</taxon>
        <taxon>Fungi</taxon>
        <taxon>Dikarya</taxon>
        <taxon>Ascomycota</taxon>
        <taxon>Saccharomycotina</taxon>
        <taxon>Pichiomycetes</taxon>
        <taxon>Debaryomycetaceae</taxon>
        <taxon>Kurtzmaniella</taxon>
    </lineage>
</organism>
<accession>A0A9P0QT67</accession>
<feature type="coiled-coil region" evidence="1">
    <location>
        <begin position="481"/>
        <end position="575"/>
    </location>
</feature>
<dbReference type="Pfam" id="PF12709">
    <property type="entry name" value="Fungal_TACC"/>
    <property type="match status" value="1"/>
</dbReference>
<gene>
    <name evidence="3" type="ORF">CLIB1423_22S01420</name>
</gene>
<dbReference type="PANTHER" id="PTHR45615:SF80">
    <property type="entry name" value="GRIP DOMAIN-CONTAINING PROTEIN"/>
    <property type="match status" value="1"/>
</dbReference>
<dbReference type="AlphaFoldDB" id="A0A9P0QT67"/>
<feature type="region of interest" description="Disordered" evidence="2">
    <location>
        <begin position="356"/>
        <end position="376"/>
    </location>
</feature>
<dbReference type="OrthoDB" id="5367584at2759"/>
<keyword evidence="4" id="KW-1185">Reference proteome</keyword>
<evidence type="ECO:0000313" key="3">
    <source>
        <dbReference type="EMBL" id="CAH2355174.1"/>
    </source>
</evidence>
<dbReference type="InterPro" id="IPR024312">
    <property type="entry name" value="TACC_fungi"/>
</dbReference>
<evidence type="ECO:0000256" key="2">
    <source>
        <dbReference type="SAM" id="MobiDB-lite"/>
    </source>
</evidence>
<feature type="compositionally biased region" description="Polar residues" evidence="2">
    <location>
        <begin position="239"/>
        <end position="263"/>
    </location>
</feature>